<dbReference type="PANTHER" id="PTHR28012:SF1">
    <property type="entry name" value="NUCLEAR FUSION PROTEIN KAR5"/>
    <property type="match status" value="1"/>
</dbReference>
<evidence type="ECO:0000313" key="12">
    <source>
        <dbReference type="EMBL" id="EPS97970.1"/>
    </source>
</evidence>
<comment type="function">
    <text evidence="1 11">Required for nuclear membrane fusion during karyogamy.</text>
</comment>
<dbReference type="PANTHER" id="PTHR28012">
    <property type="entry name" value="NUCLEAR FUSION PROTEIN KAR5"/>
    <property type="match status" value="1"/>
</dbReference>
<evidence type="ECO:0000256" key="4">
    <source>
        <dbReference type="ARBA" id="ARBA00022692"/>
    </source>
</evidence>
<evidence type="ECO:0000256" key="7">
    <source>
        <dbReference type="ARBA" id="ARBA00022989"/>
    </source>
</evidence>
<comment type="subcellular location">
    <subcellularLocation>
        <location evidence="11">Endoplasmic reticulum membrane</location>
    </subcellularLocation>
    <subcellularLocation>
        <location evidence="11">Nucleus membrane</location>
    </subcellularLocation>
</comment>
<keyword evidence="7" id="KW-1133">Transmembrane helix</keyword>
<dbReference type="GO" id="GO:0000742">
    <property type="term" value="P:karyogamy involved in conjugation with cellular fusion"/>
    <property type="evidence" value="ECO:0007669"/>
    <property type="project" value="UniProtKB-UniRule"/>
</dbReference>
<keyword evidence="4" id="KW-0812">Transmembrane</keyword>
<evidence type="ECO:0000256" key="2">
    <source>
        <dbReference type="ARBA" id="ARBA00010473"/>
    </source>
</evidence>
<reference evidence="12 13" key="1">
    <citation type="journal article" date="2012" name="Science">
        <title>The Paleozoic origin of enzymatic lignin decomposition reconstructed from 31 fungal genomes.</title>
        <authorList>
            <person name="Floudas D."/>
            <person name="Binder M."/>
            <person name="Riley R."/>
            <person name="Barry K."/>
            <person name="Blanchette R.A."/>
            <person name="Henrissat B."/>
            <person name="Martinez A.T."/>
            <person name="Otillar R."/>
            <person name="Spatafora J.W."/>
            <person name="Yadav J.S."/>
            <person name="Aerts A."/>
            <person name="Benoit I."/>
            <person name="Boyd A."/>
            <person name="Carlson A."/>
            <person name="Copeland A."/>
            <person name="Coutinho P.M."/>
            <person name="de Vries R.P."/>
            <person name="Ferreira P."/>
            <person name="Findley K."/>
            <person name="Foster B."/>
            <person name="Gaskell J."/>
            <person name="Glotzer D."/>
            <person name="Gorecki P."/>
            <person name="Heitman J."/>
            <person name="Hesse C."/>
            <person name="Hori C."/>
            <person name="Igarashi K."/>
            <person name="Jurgens J.A."/>
            <person name="Kallen N."/>
            <person name="Kersten P."/>
            <person name="Kohler A."/>
            <person name="Kuees U."/>
            <person name="Kumar T.K.A."/>
            <person name="Kuo A."/>
            <person name="LaButti K."/>
            <person name="Larrondo L.F."/>
            <person name="Lindquist E."/>
            <person name="Ling A."/>
            <person name="Lombard V."/>
            <person name="Lucas S."/>
            <person name="Lundell T."/>
            <person name="Martin R."/>
            <person name="McLaughlin D.J."/>
            <person name="Morgenstern I."/>
            <person name="Morin E."/>
            <person name="Murat C."/>
            <person name="Nagy L.G."/>
            <person name="Nolan M."/>
            <person name="Ohm R.A."/>
            <person name="Patyshakuliyeva A."/>
            <person name="Rokas A."/>
            <person name="Ruiz-Duenas F.J."/>
            <person name="Sabat G."/>
            <person name="Salamov A."/>
            <person name="Samejima M."/>
            <person name="Schmutz J."/>
            <person name="Slot J.C."/>
            <person name="St John F."/>
            <person name="Stenlid J."/>
            <person name="Sun H."/>
            <person name="Sun S."/>
            <person name="Syed K."/>
            <person name="Tsang A."/>
            <person name="Wiebenga A."/>
            <person name="Young D."/>
            <person name="Pisabarro A."/>
            <person name="Eastwood D.C."/>
            <person name="Martin F."/>
            <person name="Cullen D."/>
            <person name="Grigoriev I.V."/>
            <person name="Hibbett D.S."/>
        </authorList>
    </citation>
    <scope>NUCLEOTIDE SEQUENCE</scope>
    <source>
        <strain evidence="13">FP-58527</strain>
    </source>
</reference>
<keyword evidence="13" id="KW-1185">Reference proteome</keyword>
<dbReference type="InterPro" id="IPR007292">
    <property type="entry name" value="Nuclear_fusion_Kar5"/>
</dbReference>
<evidence type="ECO:0000256" key="8">
    <source>
        <dbReference type="ARBA" id="ARBA00023136"/>
    </source>
</evidence>
<evidence type="ECO:0000256" key="10">
    <source>
        <dbReference type="ARBA" id="ARBA00023242"/>
    </source>
</evidence>
<feature type="non-terminal residue" evidence="12">
    <location>
        <position position="1"/>
    </location>
</feature>
<keyword evidence="8" id="KW-0472">Membrane</keyword>
<dbReference type="Pfam" id="PF04163">
    <property type="entry name" value="Tht1"/>
    <property type="match status" value="1"/>
</dbReference>
<gene>
    <name evidence="12" type="ORF">FOMPIDRAFT_1127487</name>
</gene>
<evidence type="ECO:0000256" key="1">
    <source>
        <dbReference type="ARBA" id="ARBA00003389"/>
    </source>
</evidence>
<keyword evidence="5 11" id="KW-0732">Signal</keyword>
<keyword evidence="9" id="KW-0325">Glycoprotein</keyword>
<accession>S8F8H9</accession>
<dbReference type="eggNOG" id="ENOG502S7TG">
    <property type="taxonomic scope" value="Eukaryota"/>
</dbReference>
<evidence type="ECO:0000256" key="11">
    <source>
        <dbReference type="RuleBase" id="RU368082"/>
    </source>
</evidence>
<keyword evidence="10 11" id="KW-0539">Nucleus</keyword>
<evidence type="ECO:0000313" key="13">
    <source>
        <dbReference type="Proteomes" id="UP000015241"/>
    </source>
</evidence>
<dbReference type="GO" id="GO:0048288">
    <property type="term" value="P:nuclear membrane fusion involved in karyogamy"/>
    <property type="evidence" value="ECO:0007669"/>
    <property type="project" value="UniProtKB-UniRule"/>
</dbReference>
<keyword evidence="3 11" id="KW-0415">Karyogamy</keyword>
<evidence type="ECO:0000256" key="5">
    <source>
        <dbReference type="ARBA" id="ARBA00022729"/>
    </source>
</evidence>
<dbReference type="InParanoid" id="S8F8H9"/>
<organism evidence="12 13">
    <name type="scientific">Fomitopsis schrenkii</name>
    <name type="common">Brown rot fungus</name>
    <dbReference type="NCBI Taxonomy" id="2126942"/>
    <lineage>
        <taxon>Eukaryota</taxon>
        <taxon>Fungi</taxon>
        <taxon>Dikarya</taxon>
        <taxon>Basidiomycota</taxon>
        <taxon>Agaricomycotina</taxon>
        <taxon>Agaricomycetes</taxon>
        <taxon>Polyporales</taxon>
        <taxon>Fomitopsis</taxon>
    </lineage>
</organism>
<evidence type="ECO:0000256" key="6">
    <source>
        <dbReference type="ARBA" id="ARBA00022824"/>
    </source>
</evidence>
<sequence>ESLRAYSRKPDCFRRAAGLIQTRCAELDMDEQERIRAAISMTICELGTASHSPPLECAMFSTNLRPAHTAANGDSHRSCVEALSRSAQYWSSYSGYLREVSQLCYAFRRWNDIDTARDIYRNATLEQLAFLEHVNAREAMLRKAEEHSRAILQVKCPRHETYACVLIIQLDRMYYMEWQTFALLQRMCIRTHNN</sequence>
<dbReference type="EMBL" id="KE504170">
    <property type="protein sequence ID" value="EPS97970.1"/>
    <property type="molecule type" value="Genomic_DNA"/>
</dbReference>
<proteinExistence type="inferred from homology"/>
<dbReference type="GO" id="GO:0005789">
    <property type="term" value="C:endoplasmic reticulum membrane"/>
    <property type="evidence" value="ECO:0007669"/>
    <property type="project" value="UniProtKB-SubCell"/>
</dbReference>
<dbReference type="AlphaFoldDB" id="S8F8H9"/>
<name>S8F8H9_FOMSC</name>
<comment type="similarity">
    <text evidence="2 11">Belongs to the KAR5 family.</text>
</comment>
<dbReference type="GO" id="GO:0031965">
    <property type="term" value="C:nuclear membrane"/>
    <property type="evidence" value="ECO:0007669"/>
    <property type="project" value="UniProtKB-SubCell"/>
</dbReference>
<dbReference type="HOGENOM" id="CLU_121247_0_0_1"/>
<evidence type="ECO:0000256" key="3">
    <source>
        <dbReference type="ARBA" id="ARBA00022459"/>
    </source>
</evidence>
<dbReference type="Proteomes" id="UP000015241">
    <property type="component" value="Unassembled WGS sequence"/>
</dbReference>
<keyword evidence="6 11" id="KW-0256">Endoplasmic reticulum</keyword>
<protein>
    <submittedName>
        <fullName evidence="12">Uncharacterized protein</fullName>
    </submittedName>
</protein>
<evidence type="ECO:0000256" key="9">
    <source>
        <dbReference type="ARBA" id="ARBA00023180"/>
    </source>
</evidence>
<dbReference type="OrthoDB" id="5311848at2759"/>